<gene>
    <name evidence="1" type="ORF">V1525DRAFT_388953</name>
</gene>
<protein>
    <submittedName>
        <fullName evidence="1">Uncharacterized protein</fullName>
    </submittedName>
</protein>
<evidence type="ECO:0000313" key="1">
    <source>
        <dbReference type="EMBL" id="KAK9237006.1"/>
    </source>
</evidence>
<name>A0ACC3T058_LIPKO</name>
<keyword evidence="2" id="KW-1185">Reference proteome</keyword>
<proteinExistence type="predicted"/>
<reference evidence="2" key="1">
    <citation type="journal article" date="2024" name="Front. Bioeng. Biotechnol.">
        <title>Genome-scale model development and genomic sequencing of the oleaginous clade Lipomyces.</title>
        <authorList>
            <person name="Czajka J.J."/>
            <person name="Han Y."/>
            <person name="Kim J."/>
            <person name="Mondo S.J."/>
            <person name="Hofstad B.A."/>
            <person name="Robles A."/>
            <person name="Haridas S."/>
            <person name="Riley R."/>
            <person name="LaButti K."/>
            <person name="Pangilinan J."/>
            <person name="Andreopoulos W."/>
            <person name="Lipzen A."/>
            <person name="Yan J."/>
            <person name="Wang M."/>
            <person name="Ng V."/>
            <person name="Grigoriev I.V."/>
            <person name="Spatafora J.W."/>
            <person name="Magnuson J.K."/>
            <person name="Baker S.E."/>
            <person name="Pomraning K.R."/>
        </authorList>
    </citation>
    <scope>NUCLEOTIDE SEQUENCE [LARGE SCALE GENOMIC DNA]</scope>
    <source>
        <strain evidence="2">CBS 7786</strain>
    </source>
</reference>
<evidence type="ECO:0000313" key="2">
    <source>
        <dbReference type="Proteomes" id="UP001433508"/>
    </source>
</evidence>
<organism evidence="1 2">
    <name type="scientific">Lipomyces kononenkoae</name>
    <name type="common">Yeast</name>
    <dbReference type="NCBI Taxonomy" id="34357"/>
    <lineage>
        <taxon>Eukaryota</taxon>
        <taxon>Fungi</taxon>
        <taxon>Dikarya</taxon>
        <taxon>Ascomycota</taxon>
        <taxon>Saccharomycotina</taxon>
        <taxon>Lipomycetes</taxon>
        <taxon>Lipomycetales</taxon>
        <taxon>Lipomycetaceae</taxon>
        <taxon>Lipomyces</taxon>
    </lineage>
</organism>
<accession>A0ACC3T058</accession>
<dbReference type="EMBL" id="MU971376">
    <property type="protein sequence ID" value="KAK9237006.1"/>
    <property type="molecule type" value="Genomic_DNA"/>
</dbReference>
<sequence length="112" mass="12396">MPDASKLNLEASKWLQPDSNDIDPAARQVLQTHSGMRKEKVLLHVLVIRDKASLASCTSGTRRATSRLPPAWEAELVGAFPNIEGNDWYKLPTERGSIPKVLAGGAREDEYR</sequence>
<comment type="caution">
    <text evidence="1">The sequence shown here is derived from an EMBL/GenBank/DDBJ whole genome shotgun (WGS) entry which is preliminary data.</text>
</comment>
<dbReference type="Proteomes" id="UP001433508">
    <property type="component" value="Unassembled WGS sequence"/>
</dbReference>